<protein>
    <recommendedName>
        <fullName evidence="1">Heparinase II/III-like C-terminal domain-containing protein</fullName>
    </recommendedName>
</protein>
<accession>X1NEK4</accession>
<organism evidence="2">
    <name type="scientific">marine sediment metagenome</name>
    <dbReference type="NCBI Taxonomy" id="412755"/>
    <lineage>
        <taxon>unclassified sequences</taxon>
        <taxon>metagenomes</taxon>
        <taxon>ecological metagenomes</taxon>
    </lineage>
</organism>
<evidence type="ECO:0000259" key="1">
    <source>
        <dbReference type="Pfam" id="PF07940"/>
    </source>
</evidence>
<evidence type="ECO:0000313" key="2">
    <source>
        <dbReference type="EMBL" id="GAI28646.1"/>
    </source>
</evidence>
<dbReference type="InterPro" id="IPR012480">
    <property type="entry name" value="Hepar_II_III_C"/>
</dbReference>
<feature type="non-terminal residue" evidence="2">
    <location>
        <position position="287"/>
    </location>
</feature>
<sequence length="287" mass="32022">GSWAHNTIVIDGLTQHRALGPPEEMPDPDRRFVIGEHFDFGEGWYRRAYSPRNAPLWGGKAQDREADKNAAIRDVQHQRSIFYLKGQYAIVCDRVLGEGEHQVDLLFHPAPIIQGEGINRNARAVQLEIDPNGSVVTRETEHSNVAILPAQGERFETLDIIGQKNPVRGWFALFAINPSHDIIYRCRQQLPLHFETVIQALPPGETEIKKVQSRQVISGQSATCAALTYDDDLFLISYDGPAEMTCCDVRFYGTALLLRTDVGGGGYSQAYMVDGKQLTLNGELVFS</sequence>
<dbReference type="EMBL" id="BARV01016579">
    <property type="protein sequence ID" value="GAI28646.1"/>
    <property type="molecule type" value="Genomic_DNA"/>
</dbReference>
<name>X1NEK4_9ZZZZ</name>
<gene>
    <name evidence="2" type="ORF">S06H3_28415</name>
</gene>
<proteinExistence type="predicted"/>
<dbReference type="Gene3D" id="2.70.98.70">
    <property type="match status" value="1"/>
</dbReference>
<reference evidence="2" key="1">
    <citation type="journal article" date="2014" name="Front. Microbiol.">
        <title>High frequency of phylogenetically diverse reductive dehalogenase-homologous genes in deep subseafloor sedimentary metagenomes.</title>
        <authorList>
            <person name="Kawai M."/>
            <person name="Futagami T."/>
            <person name="Toyoda A."/>
            <person name="Takaki Y."/>
            <person name="Nishi S."/>
            <person name="Hori S."/>
            <person name="Arai W."/>
            <person name="Tsubouchi T."/>
            <person name="Morono Y."/>
            <person name="Uchiyama I."/>
            <person name="Ito T."/>
            <person name="Fujiyama A."/>
            <person name="Inagaki F."/>
            <person name="Takami H."/>
        </authorList>
    </citation>
    <scope>NUCLEOTIDE SEQUENCE</scope>
    <source>
        <strain evidence="2">Expedition CK06-06</strain>
    </source>
</reference>
<comment type="caution">
    <text evidence="2">The sequence shown here is derived from an EMBL/GenBank/DDBJ whole genome shotgun (WGS) entry which is preliminary data.</text>
</comment>
<feature type="non-terminal residue" evidence="2">
    <location>
        <position position="1"/>
    </location>
</feature>
<dbReference type="Pfam" id="PF07940">
    <property type="entry name" value="Hepar_II_III_C"/>
    <property type="match status" value="1"/>
</dbReference>
<dbReference type="GO" id="GO:0016829">
    <property type="term" value="F:lyase activity"/>
    <property type="evidence" value="ECO:0007669"/>
    <property type="project" value="InterPro"/>
</dbReference>
<dbReference type="AlphaFoldDB" id="X1NEK4"/>
<feature type="domain" description="Heparinase II/III-like C-terminal" evidence="1">
    <location>
        <begin position="4"/>
        <end position="140"/>
    </location>
</feature>